<protein>
    <submittedName>
        <fullName evidence="4">Helix-turn-helix transcriptional regulator</fullName>
    </submittedName>
</protein>
<dbReference type="Pfam" id="PF25583">
    <property type="entry name" value="WCX"/>
    <property type="match status" value="1"/>
</dbReference>
<evidence type="ECO:0000259" key="3">
    <source>
        <dbReference type="PROSITE" id="PS51000"/>
    </source>
</evidence>
<dbReference type="PANTHER" id="PTHR34580">
    <property type="match status" value="1"/>
</dbReference>
<dbReference type="Proteomes" id="UP001595699">
    <property type="component" value="Unassembled WGS sequence"/>
</dbReference>
<dbReference type="Pfam" id="PF08279">
    <property type="entry name" value="HTH_11"/>
    <property type="match status" value="1"/>
</dbReference>
<reference evidence="5" key="1">
    <citation type="journal article" date="2019" name="Int. J. Syst. Evol. Microbiol.">
        <title>The Global Catalogue of Microorganisms (GCM) 10K type strain sequencing project: providing services to taxonomists for standard genome sequencing and annotation.</title>
        <authorList>
            <consortium name="The Broad Institute Genomics Platform"/>
            <consortium name="The Broad Institute Genome Sequencing Center for Infectious Disease"/>
            <person name="Wu L."/>
            <person name="Ma J."/>
        </authorList>
    </citation>
    <scope>NUCLEOTIDE SEQUENCE [LARGE SCALE GENOMIC DNA]</scope>
    <source>
        <strain evidence="5">CGMCC 4.7241</strain>
    </source>
</reference>
<evidence type="ECO:0000256" key="2">
    <source>
        <dbReference type="ARBA" id="ARBA00023163"/>
    </source>
</evidence>
<dbReference type="PROSITE" id="PS52050">
    <property type="entry name" value="WYL"/>
    <property type="match status" value="1"/>
</dbReference>
<dbReference type="InterPro" id="IPR036388">
    <property type="entry name" value="WH-like_DNA-bd_sf"/>
</dbReference>
<dbReference type="InterPro" id="IPR051534">
    <property type="entry name" value="CBASS_pafABC_assoc_protein"/>
</dbReference>
<dbReference type="EMBL" id="JBHRZH010000001">
    <property type="protein sequence ID" value="MFC3759356.1"/>
    <property type="molecule type" value="Genomic_DNA"/>
</dbReference>
<dbReference type="RefSeq" id="WP_205122247.1">
    <property type="nucleotide sequence ID" value="NZ_JAFBCM010000001.1"/>
</dbReference>
<accession>A0ABV7Y289</accession>
<dbReference type="SUPFAM" id="SSF46785">
    <property type="entry name" value="Winged helix' DNA-binding domain"/>
    <property type="match status" value="1"/>
</dbReference>
<evidence type="ECO:0000313" key="4">
    <source>
        <dbReference type="EMBL" id="MFC3759356.1"/>
    </source>
</evidence>
<gene>
    <name evidence="4" type="ORF">ACFOUW_00760</name>
</gene>
<dbReference type="InterPro" id="IPR036390">
    <property type="entry name" value="WH_DNA-bd_sf"/>
</dbReference>
<dbReference type="PROSITE" id="PS51000">
    <property type="entry name" value="HTH_DEOR_2"/>
    <property type="match status" value="1"/>
</dbReference>
<dbReference type="InterPro" id="IPR057727">
    <property type="entry name" value="WCX_dom"/>
</dbReference>
<dbReference type="Gene3D" id="1.10.10.10">
    <property type="entry name" value="Winged helix-like DNA-binding domain superfamily/Winged helix DNA-binding domain"/>
    <property type="match status" value="1"/>
</dbReference>
<dbReference type="InterPro" id="IPR001034">
    <property type="entry name" value="DeoR_HTH"/>
</dbReference>
<dbReference type="InterPro" id="IPR026881">
    <property type="entry name" value="WYL_dom"/>
</dbReference>
<dbReference type="PIRSF" id="PIRSF016838">
    <property type="entry name" value="PafC"/>
    <property type="match status" value="1"/>
</dbReference>
<dbReference type="Pfam" id="PF13280">
    <property type="entry name" value="WYL"/>
    <property type="match status" value="1"/>
</dbReference>
<dbReference type="PANTHER" id="PTHR34580:SF1">
    <property type="entry name" value="PROTEIN PAFC"/>
    <property type="match status" value="1"/>
</dbReference>
<dbReference type="InterPro" id="IPR013196">
    <property type="entry name" value="HTH_11"/>
</dbReference>
<evidence type="ECO:0000313" key="5">
    <source>
        <dbReference type="Proteomes" id="UP001595699"/>
    </source>
</evidence>
<organism evidence="4 5">
    <name type="scientific">Tenggerimyces flavus</name>
    <dbReference type="NCBI Taxonomy" id="1708749"/>
    <lineage>
        <taxon>Bacteria</taxon>
        <taxon>Bacillati</taxon>
        <taxon>Actinomycetota</taxon>
        <taxon>Actinomycetes</taxon>
        <taxon>Propionibacteriales</taxon>
        <taxon>Nocardioidaceae</taxon>
        <taxon>Tenggerimyces</taxon>
    </lineage>
</organism>
<keyword evidence="2" id="KW-0804">Transcription</keyword>
<evidence type="ECO:0000256" key="1">
    <source>
        <dbReference type="ARBA" id="ARBA00023015"/>
    </source>
</evidence>
<sequence>MRAERLLRIVMVLQAKGRATAAELGRELEVSPRTIQRDMDVLSGVGIPVYATRGTAGGWALVADYRTSLNALTTSDALAMVVAQSRGVLDDLGIDDPGQAPIHKLLAAIAPSARDQVEHARQRIHVTQGSWGPEPPRSTLLDLQRAIWADRLVSIRYRTSSPVTLELAPLGLVRDNMTWYLVGRREAGLRTYRVDRIRSIAVLDETFERPEGFDLAAHWQAASASYVQSLGSYVVRLRLRGDAVQRTDWVYVRSRTLSEPDADGWVDAVLEVGDEDNAHAVLHDLGIAGEVIVVEPESLRQHAVTAAKAFVAANDLSD</sequence>
<feature type="domain" description="HTH deoR-type" evidence="3">
    <location>
        <begin position="2"/>
        <end position="57"/>
    </location>
</feature>
<keyword evidence="5" id="KW-1185">Reference proteome</keyword>
<keyword evidence="1" id="KW-0805">Transcription regulation</keyword>
<proteinExistence type="predicted"/>
<dbReference type="InterPro" id="IPR028349">
    <property type="entry name" value="PafC-like"/>
</dbReference>
<comment type="caution">
    <text evidence="4">The sequence shown here is derived from an EMBL/GenBank/DDBJ whole genome shotgun (WGS) entry which is preliminary data.</text>
</comment>
<name>A0ABV7Y289_9ACTN</name>